<reference evidence="16" key="1">
    <citation type="submission" date="2022-07" db="EMBL/GenBank/DDBJ databases">
        <title>Phylogenomic reconstructions and comparative analyses of Kickxellomycotina fungi.</title>
        <authorList>
            <person name="Reynolds N.K."/>
            <person name="Stajich J.E."/>
            <person name="Barry K."/>
            <person name="Grigoriev I.V."/>
            <person name="Crous P."/>
            <person name="Smith M.E."/>
        </authorList>
    </citation>
    <scope>NUCLEOTIDE SEQUENCE</scope>
    <source>
        <strain evidence="16">NBRC 105413</strain>
    </source>
</reference>
<feature type="transmembrane region" description="Helical" evidence="13">
    <location>
        <begin position="373"/>
        <end position="400"/>
    </location>
</feature>
<keyword evidence="13" id="KW-0472">Membrane</keyword>
<dbReference type="Pfam" id="PF01676">
    <property type="entry name" value="Metalloenzyme"/>
    <property type="match status" value="1"/>
</dbReference>
<gene>
    <name evidence="16" type="ORF">LPJ64_004390</name>
</gene>
<dbReference type="GO" id="GO:0004619">
    <property type="term" value="F:phosphoglycerate mutase activity"/>
    <property type="evidence" value="ECO:0007669"/>
    <property type="project" value="UniProtKB-EC"/>
</dbReference>
<evidence type="ECO:0000256" key="13">
    <source>
        <dbReference type="SAM" id="Phobius"/>
    </source>
</evidence>
<evidence type="ECO:0000256" key="12">
    <source>
        <dbReference type="ARBA" id="ARBA00083354"/>
    </source>
</evidence>
<comment type="caution">
    <text evidence="16">The sequence shown here is derived from an EMBL/GenBank/DDBJ whole genome shotgun (WGS) entry which is preliminary data.</text>
</comment>
<evidence type="ECO:0000256" key="9">
    <source>
        <dbReference type="ARBA" id="ARBA00023211"/>
    </source>
</evidence>
<dbReference type="Gene3D" id="3.40.1450.10">
    <property type="entry name" value="BPG-independent phosphoglycerate mutase, domain B"/>
    <property type="match status" value="1"/>
</dbReference>
<feature type="transmembrane region" description="Helical" evidence="13">
    <location>
        <begin position="342"/>
        <end position="361"/>
    </location>
</feature>
<evidence type="ECO:0000259" key="15">
    <source>
        <dbReference type="Pfam" id="PF06415"/>
    </source>
</evidence>
<sequence>MEAEDQAGKSFHRITWRPPFAYDISIYVSPFYSFYEDQSHFFSKSQQLVYLEDISIDRRFTRYEETNISIALDPSASAEKYLHLFMQRTGKMEPYPAMGDQFLVHAMAPLVVENENGIAFTHCVAWEFMLDDHTFAEWSIPVDVSRLMNMKYYSAKERRAYNPLAWNNPLVAQFCSSNTSIARSEKPSNISVDISLDQVSLEWMRLTKAVVAIAGESEADLLEFVRLAMVRLAGCCRNTAALVVALLVARFVTELWARGSSVAAYSNRIYSLSLASSLFDFLSLLLGAVALPKKTGVSKDLDTGLLSLRLALVYLGLLRLVCSGLQSRKSAVSRLGKKGVVWHMRVAVSMLLAVLAAYVLLTGAKCYLCVYAAQALLGSASVVLQIPGGLVCCGLLLFAWTFDAALLMNVIGHGSQAMPLDVHRVNMVNKACLIVIDGWGINADKEVKGDAIRDAETPVMDSLERKYAFTTLAAHGRAVGLPAGLMGNSEVGHLNIGAGRVVYQDIVRIDVALEEKKFGETEAIKNTFENAKANTGRLHLCGLVSDGGVHGHIKHLVGLLEAAKAAGVPEAYVHFYADGRDTSPRSATKYLKELQDAMADLEYGKLATVVGRYFAMDRDKRWERVQIAFEAMTQGKGEQTTDVVATVEERYAKDETDEFLKPIIVDSEGVVRDNDSMFFFDFRSDRMREITQAFGIKPTPFDSRVPSGLHIATMTQYKSDFPFPAAFPPQKMTDVLAEWLSKKDVAQVHVAETEKYAHVTFFFNGGSEAHFRGEDRDLIPSPKVATYDLQPAMSSLEVADKVADEIAADKHPFVMCNFAPPDMVGHTGDYDAAVKAIAATDKAIGRIFDACKDHGFALFVTADHGNAEQMLADDGKTPHTAHTCSRVPFIMASAAAGFVPFDEKHALCDVAPTVLAYMGLDIPEHMTGHSLLKKN</sequence>
<evidence type="ECO:0000256" key="6">
    <source>
        <dbReference type="ARBA" id="ARBA00012026"/>
    </source>
</evidence>
<organism evidence="16 17">
    <name type="scientific">Coemansia asiatica</name>
    <dbReference type="NCBI Taxonomy" id="1052880"/>
    <lineage>
        <taxon>Eukaryota</taxon>
        <taxon>Fungi</taxon>
        <taxon>Fungi incertae sedis</taxon>
        <taxon>Zoopagomycota</taxon>
        <taxon>Kickxellomycotina</taxon>
        <taxon>Kickxellomycetes</taxon>
        <taxon>Kickxellales</taxon>
        <taxon>Kickxellaceae</taxon>
        <taxon>Coemansia</taxon>
    </lineage>
</organism>
<dbReference type="Proteomes" id="UP001145021">
    <property type="component" value="Unassembled WGS sequence"/>
</dbReference>
<dbReference type="SUPFAM" id="SSF64158">
    <property type="entry name" value="2,3-Bisphosphoglycerate-independent phosphoglycerate mutase, substrate-binding domain"/>
    <property type="match status" value="1"/>
</dbReference>
<comment type="function">
    <text evidence="3">Catalyzes the interconversion of 2-phosphoglycerate and 3-phosphoglycerate.</text>
</comment>
<dbReference type="InterPro" id="IPR005995">
    <property type="entry name" value="Pgm_bpd_ind"/>
</dbReference>
<comment type="cofactor">
    <cofactor evidence="2">
        <name>Mn(2+)</name>
        <dbReference type="ChEBI" id="CHEBI:29035"/>
    </cofactor>
</comment>
<name>A0A9W7XG78_9FUNG</name>
<dbReference type="SUPFAM" id="SSF53649">
    <property type="entry name" value="Alkaline phosphatase-like"/>
    <property type="match status" value="1"/>
</dbReference>
<dbReference type="Gene3D" id="3.40.720.10">
    <property type="entry name" value="Alkaline Phosphatase, subunit A"/>
    <property type="match status" value="1"/>
</dbReference>
<comment type="catalytic activity">
    <reaction evidence="1">
        <text>(2R)-2-phosphoglycerate = (2R)-3-phosphoglycerate</text>
        <dbReference type="Rhea" id="RHEA:15901"/>
        <dbReference type="ChEBI" id="CHEBI:58272"/>
        <dbReference type="ChEBI" id="CHEBI:58289"/>
        <dbReference type="EC" id="5.4.2.12"/>
    </reaction>
</comment>
<keyword evidence="13" id="KW-1133">Transmembrane helix</keyword>
<keyword evidence="13" id="KW-0812">Transmembrane</keyword>
<dbReference type="EC" id="5.4.2.12" evidence="6"/>
<dbReference type="GO" id="GO:0005737">
    <property type="term" value="C:cytoplasm"/>
    <property type="evidence" value="ECO:0007669"/>
    <property type="project" value="InterPro"/>
</dbReference>
<comment type="pathway">
    <text evidence="4">Carbohydrate degradation; glycolysis; pyruvate from D-glyceraldehyde 3-phosphate: step 3/5.</text>
</comment>
<feature type="domain" description="Metalloenzyme" evidence="14">
    <location>
        <begin position="430"/>
        <end position="921"/>
    </location>
</feature>
<evidence type="ECO:0000256" key="11">
    <source>
        <dbReference type="ARBA" id="ARBA00071648"/>
    </source>
</evidence>
<evidence type="ECO:0000256" key="10">
    <source>
        <dbReference type="ARBA" id="ARBA00023235"/>
    </source>
</evidence>
<dbReference type="PANTHER" id="PTHR31637">
    <property type="entry name" value="2,3-BISPHOSPHOGLYCERATE-INDEPENDENT PHOSPHOGLYCERATE MUTASE"/>
    <property type="match status" value="1"/>
</dbReference>
<dbReference type="HAMAP" id="MF_01038">
    <property type="entry name" value="GpmI"/>
    <property type="match status" value="1"/>
</dbReference>
<keyword evidence="17" id="KW-1185">Reference proteome</keyword>
<evidence type="ECO:0000313" key="16">
    <source>
        <dbReference type="EMBL" id="KAJ1643878.1"/>
    </source>
</evidence>
<evidence type="ECO:0000256" key="5">
    <source>
        <dbReference type="ARBA" id="ARBA00008819"/>
    </source>
</evidence>
<accession>A0A9W7XG78</accession>
<evidence type="ECO:0000256" key="3">
    <source>
        <dbReference type="ARBA" id="ARBA00002315"/>
    </source>
</evidence>
<dbReference type="NCBIfam" id="TIGR01307">
    <property type="entry name" value="pgm_bpd_ind"/>
    <property type="match status" value="1"/>
</dbReference>
<proteinExistence type="inferred from homology"/>
<dbReference type="AlphaFoldDB" id="A0A9W7XG78"/>
<keyword evidence="9" id="KW-0464">Manganese</keyword>
<dbReference type="GO" id="GO:0006007">
    <property type="term" value="P:glucose catabolic process"/>
    <property type="evidence" value="ECO:0007669"/>
    <property type="project" value="InterPro"/>
</dbReference>
<feature type="domain" description="BPG-independent PGAM N-terminal" evidence="15">
    <location>
        <begin position="509"/>
        <end position="718"/>
    </location>
</feature>
<evidence type="ECO:0000256" key="7">
    <source>
        <dbReference type="ARBA" id="ARBA00022723"/>
    </source>
</evidence>
<dbReference type="PANTHER" id="PTHR31637:SF0">
    <property type="entry name" value="2,3-BISPHOSPHOGLYCERATE-INDEPENDENT PHOSPHOGLYCERATE MUTASE"/>
    <property type="match status" value="1"/>
</dbReference>
<dbReference type="GO" id="GO:0006096">
    <property type="term" value="P:glycolytic process"/>
    <property type="evidence" value="ECO:0007669"/>
    <property type="project" value="UniProtKB-KW"/>
</dbReference>
<comment type="similarity">
    <text evidence="5">Belongs to the BPG-independent phosphoglycerate mutase family.</text>
</comment>
<evidence type="ECO:0000259" key="14">
    <source>
        <dbReference type="Pfam" id="PF01676"/>
    </source>
</evidence>
<evidence type="ECO:0000256" key="4">
    <source>
        <dbReference type="ARBA" id="ARBA00004798"/>
    </source>
</evidence>
<dbReference type="InterPro" id="IPR011258">
    <property type="entry name" value="BPG-indep_PGM_N"/>
</dbReference>
<dbReference type="Pfam" id="PF06415">
    <property type="entry name" value="iPGM_N"/>
    <property type="match status" value="1"/>
</dbReference>
<dbReference type="InterPro" id="IPR036646">
    <property type="entry name" value="PGAM_B_sf"/>
</dbReference>
<keyword evidence="8" id="KW-0324">Glycolysis</keyword>
<protein>
    <recommendedName>
        <fullName evidence="11">2,3-bisphosphoglycerate-independent phosphoglycerate mutase</fullName>
        <ecNumber evidence="6">5.4.2.12</ecNumber>
    </recommendedName>
    <alternativeName>
        <fullName evidence="12">Cofactor-independent phosphoglycerate mutase homolog</fullName>
    </alternativeName>
</protein>
<feature type="transmembrane region" description="Helical" evidence="13">
    <location>
        <begin position="269"/>
        <end position="291"/>
    </location>
</feature>
<evidence type="ECO:0000256" key="8">
    <source>
        <dbReference type="ARBA" id="ARBA00023152"/>
    </source>
</evidence>
<evidence type="ECO:0000313" key="17">
    <source>
        <dbReference type="Proteomes" id="UP001145021"/>
    </source>
</evidence>
<dbReference type="GO" id="GO:0030145">
    <property type="term" value="F:manganese ion binding"/>
    <property type="evidence" value="ECO:0007669"/>
    <property type="project" value="InterPro"/>
</dbReference>
<dbReference type="InterPro" id="IPR006124">
    <property type="entry name" value="Metalloenzyme"/>
</dbReference>
<keyword evidence="10" id="KW-0413">Isomerase</keyword>
<keyword evidence="7" id="KW-0479">Metal-binding</keyword>
<dbReference type="CDD" id="cd16010">
    <property type="entry name" value="iPGM"/>
    <property type="match status" value="1"/>
</dbReference>
<dbReference type="EMBL" id="JANBOH010000211">
    <property type="protein sequence ID" value="KAJ1643878.1"/>
    <property type="molecule type" value="Genomic_DNA"/>
</dbReference>
<dbReference type="InterPro" id="IPR017850">
    <property type="entry name" value="Alkaline_phosphatase_core_sf"/>
</dbReference>
<evidence type="ECO:0000256" key="1">
    <source>
        <dbReference type="ARBA" id="ARBA00000370"/>
    </source>
</evidence>
<dbReference type="FunFam" id="3.40.1450.10:FF:000001">
    <property type="entry name" value="2,3-bisphosphoglycerate-independent phosphoglycerate mutase"/>
    <property type="match status" value="1"/>
</dbReference>
<evidence type="ECO:0000256" key="2">
    <source>
        <dbReference type="ARBA" id="ARBA00001936"/>
    </source>
</evidence>